<proteinExistence type="predicted"/>
<accession>A0ABQ0GKZ1</accession>
<dbReference type="GeneID" id="98179378"/>
<comment type="caution">
    <text evidence="1">The sequence shown here is derived from an EMBL/GenBank/DDBJ whole genome shotgun (WGS) entry which is preliminary data.</text>
</comment>
<evidence type="ECO:0000313" key="2">
    <source>
        <dbReference type="Proteomes" id="UP001628179"/>
    </source>
</evidence>
<dbReference type="EMBL" id="BAAFSV010000005">
    <property type="protein sequence ID" value="GAB1318425.1"/>
    <property type="molecule type" value="Genomic_DNA"/>
</dbReference>
<organism evidence="1 2">
    <name type="scientific">Madurella fahalii</name>
    <dbReference type="NCBI Taxonomy" id="1157608"/>
    <lineage>
        <taxon>Eukaryota</taxon>
        <taxon>Fungi</taxon>
        <taxon>Dikarya</taxon>
        <taxon>Ascomycota</taxon>
        <taxon>Pezizomycotina</taxon>
        <taxon>Sordariomycetes</taxon>
        <taxon>Sordariomycetidae</taxon>
        <taxon>Sordariales</taxon>
        <taxon>Sordariales incertae sedis</taxon>
        <taxon>Madurella</taxon>
    </lineage>
</organism>
<gene>
    <name evidence="1" type="ORF">MFIFM68171_08635</name>
</gene>
<dbReference type="Proteomes" id="UP001628179">
    <property type="component" value="Unassembled WGS sequence"/>
</dbReference>
<dbReference type="PANTHER" id="PTHR38790">
    <property type="entry name" value="2EXR DOMAIN-CONTAINING PROTEIN-RELATED"/>
    <property type="match status" value="1"/>
</dbReference>
<name>A0ABQ0GKZ1_9PEZI</name>
<evidence type="ECO:0000313" key="1">
    <source>
        <dbReference type="EMBL" id="GAB1318425.1"/>
    </source>
</evidence>
<keyword evidence="2" id="KW-1185">Reference proteome</keyword>
<reference evidence="1 2" key="1">
    <citation type="submission" date="2024-09" db="EMBL/GenBank/DDBJ databases">
        <title>Itraconazole resistance in Madurella fahalii resulting from another homologue of gene encoding cytochrome P450 14-alpha sterol demethylase (CYP51).</title>
        <authorList>
            <person name="Yoshioka I."/>
            <person name="Fahal A.H."/>
            <person name="Kaneko S."/>
            <person name="Yaguchi T."/>
        </authorList>
    </citation>
    <scope>NUCLEOTIDE SEQUENCE [LARGE SCALE GENOMIC DNA]</scope>
    <source>
        <strain evidence="1 2">IFM 68171</strain>
    </source>
</reference>
<sequence length="409" mass="46184">MRAKALLRRLRAIFRQKIEKRAGTKRQRRNGPSTVNEPVILHQDLRAVQGAADIPKTITRAELQSSANPQDACTFFSRLPLEIRRMIYREVWSGYLEPRRPPTSSPGSDLRLHIYANGSGRGILGHTPCKVHPGDPVQEDAWVTAPWPFDNDGGSPSRMPPGWFWFAWVMRLNWGKHWKCQHAIQKRWDPLTGRAEPAEEAPFLPLFLTCKKIYLEAIVSFFENVTPVFTFSVDAHRFFIQRPHSFLEDLRSLELSFTNPNDHLYLTKRGEDTVAPPVETGTDDDNSVLLHMLARPAPRALGCTAESCPPSSITFGEKLWRTLLQGVKDAAPNVRDMNVTLAGRISRDAILAGFGEFEKHEGTTPELLDGESAPEVWKLPGKLAVTFKPDGETYVQEGSKMIRQDNKQD</sequence>
<protein>
    <submittedName>
        <fullName evidence="1">Uncharacterized protein</fullName>
    </submittedName>
</protein>
<dbReference type="RefSeq" id="XP_070920156.1">
    <property type="nucleotide sequence ID" value="XM_071064055.1"/>
</dbReference>